<feature type="signal peptide" evidence="1">
    <location>
        <begin position="1"/>
        <end position="18"/>
    </location>
</feature>
<dbReference type="RefSeq" id="WP_092897267.1">
    <property type="nucleotide sequence ID" value="NZ_FOKK01000007.1"/>
</dbReference>
<dbReference type="Pfam" id="PF03928">
    <property type="entry name" value="HbpS-like"/>
    <property type="match status" value="1"/>
</dbReference>
<evidence type="ECO:0000313" key="3">
    <source>
        <dbReference type="Proteomes" id="UP000198790"/>
    </source>
</evidence>
<dbReference type="InterPro" id="IPR005624">
    <property type="entry name" value="PduO/GlcC-like"/>
</dbReference>
<evidence type="ECO:0000313" key="2">
    <source>
        <dbReference type="EMBL" id="SFB31448.1"/>
    </source>
</evidence>
<keyword evidence="1" id="KW-0732">Signal</keyword>
<dbReference type="Gene3D" id="3.30.450.150">
    <property type="entry name" value="Haem-degrading domain"/>
    <property type="match status" value="1"/>
</dbReference>
<accession>A0A1I1A4F2</accession>
<dbReference type="SUPFAM" id="SSF143744">
    <property type="entry name" value="GlcG-like"/>
    <property type="match status" value="1"/>
</dbReference>
<dbReference type="OrthoDB" id="9778896at2"/>
<proteinExistence type="predicted"/>
<evidence type="ECO:0000256" key="1">
    <source>
        <dbReference type="SAM" id="SignalP"/>
    </source>
</evidence>
<dbReference type="EMBL" id="FOKK01000007">
    <property type="protein sequence ID" value="SFB31448.1"/>
    <property type="molecule type" value="Genomic_DNA"/>
</dbReference>
<dbReference type="AlphaFoldDB" id="A0A1I1A4F2"/>
<dbReference type="PANTHER" id="PTHR34309">
    <property type="entry name" value="SLR1406 PROTEIN"/>
    <property type="match status" value="1"/>
</dbReference>
<dbReference type="PANTHER" id="PTHR34309:SF1">
    <property type="entry name" value="PROTEIN GLCG"/>
    <property type="match status" value="1"/>
</dbReference>
<dbReference type="InterPro" id="IPR038084">
    <property type="entry name" value="PduO/GlcC-like_sf"/>
</dbReference>
<organism evidence="2 3">
    <name type="scientific">Algoriphagus aquimarinus</name>
    <dbReference type="NCBI Taxonomy" id="237018"/>
    <lineage>
        <taxon>Bacteria</taxon>
        <taxon>Pseudomonadati</taxon>
        <taxon>Bacteroidota</taxon>
        <taxon>Cytophagia</taxon>
        <taxon>Cytophagales</taxon>
        <taxon>Cyclobacteriaceae</taxon>
        <taxon>Algoriphagus</taxon>
    </lineage>
</organism>
<keyword evidence="3" id="KW-1185">Reference proteome</keyword>
<feature type="chain" id="PRO_5011715624" evidence="1">
    <location>
        <begin position="19"/>
        <end position="152"/>
    </location>
</feature>
<sequence>MKKFLILILFITPFLIQAQTQMQPYLSLADALRISDAAEAKSKAEGWNMVIVVMDAGGHMISLRKMDGVQIGSIDVAIGKARTEVYFKRPTKVFEDAMKVEGGARIATVPNAVAIEGGLPIFKDGIIVGSIGISGASSAQDGIVAVAALAVY</sequence>
<dbReference type="Proteomes" id="UP000198790">
    <property type="component" value="Unassembled WGS sequence"/>
</dbReference>
<reference evidence="2 3" key="1">
    <citation type="submission" date="2016-10" db="EMBL/GenBank/DDBJ databases">
        <authorList>
            <person name="de Groot N.N."/>
        </authorList>
    </citation>
    <scope>NUCLEOTIDE SEQUENCE [LARGE SCALE GENOMIC DNA]</scope>
    <source>
        <strain evidence="2 3">DSM 23399</strain>
    </source>
</reference>
<gene>
    <name evidence="2" type="ORF">SAMN04489723_10788</name>
</gene>
<name>A0A1I1A4F2_9BACT</name>
<dbReference type="STRING" id="237018.SAMN04489723_10788"/>
<dbReference type="InterPro" id="IPR052517">
    <property type="entry name" value="GlcG_carb_metab_protein"/>
</dbReference>
<protein>
    <submittedName>
        <fullName evidence="2">Uncharacterized conserved protein GlcG, DUF336 family</fullName>
    </submittedName>
</protein>